<dbReference type="EMBL" id="JAFELM010000043">
    <property type="protein sequence ID" value="MBM6619385.1"/>
    <property type="molecule type" value="Genomic_DNA"/>
</dbReference>
<name>A0ABS2DLL6_9BACI</name>
<evidence type="ECO:0000313" key="2">
    <source>
        <dbReference type="Proteomes" id="UP001518925"/>
    </source>
</evidence>
<organism evidence="1 2">
    <name type="scientific">Bacillus suaedaesalsae</name>
    <dbReference type="NCBI Taxonomy" id="2810349"/>
    <lineage>
        <taxon>Bacteria</taxon>
        <taxon>Bacillati</taxon>
        <taxon>Bacillota</taxon>
        <taxon>Bacilli</taxon>
        <taxon>Bacillales</taxon>
        <taxon>Bacillaceae</taxon>
        <taxon>Bacillus</taxon>
    </lineage>
</organism>
<dbReference type="Pfam" id="PF14162">
    <property type="entry name" value="YozD"/>
    <property type="match status" value="1"/>
</dbReference>
<sequence>MREIEVVIDTEELAEFIYEQLLIRGYVPSDEEVDEVADIVFDYLLTKQVVEEVWEEEEED</sequence>
<evidence type="ECO:0000313" key="1">
    <source>
        <dbReference type="EMBL" id="MBM6619385.1"/>
    </source>
</evidence>
<reference evidence="1 2" key="1">
    <citation type="submission" date="2021-02" db="EMBL/GenBank/DDBJ databases">
        <title>Bacillus sp. RD4P76, an endophyte from a halophyte.</title>
        <authorList>
            <person name="Sun J.-Q."/>
        </authorList>
    </citation>
    <scope>NUCLEOTIDE SEQUENCE [LARGE SCALE GENOMIC DNA]</scope>
    <source>
        <strain evidence="1 2">RD4P76</strain>
    </source>
</reference>
<protein>
    <submittedName>
        <fullName evidence="1">YozD family protein</fullName>
    </submittedName>
</protein>
<proteinExistence type="predicted"/>
<gene>
    <name evidence="1" type="ORF">JR050_17120</name>
</gene>
<comment type="caution">
    <text evidence="1">The sequence shown here is derived from an EMBL/GenBank/DDBJ whole genome shotgun (WGS) entry which is preliminary data.</text>
</comment>
<keyword evidence="2" id="KW-1185">Reference proteome</keyword>
<dbReference type="InterPro" id="IPR025545">
    <property type="entry name" value="YozD"/>
</dbReference>
<accession>A0ABS2DLL6</accession>
<dbReference type="Proteomes" id="UP001518925">
    <property type="component" value="Unassembled WGS sequence"/>
</dbReference>
<dbReference type="RefSeq" id="WP_204204839.1">
    <property type="nucleotide sequence ID" value="NZ_JAFELM010000043.1"/>
</dbReference>